<keyword evidence="3" id="KW-1185">Reference proteome</keyword>
<evidence type="ECO:0000256" key="1">
    <source>
        <dbReference type="SAM" id="MobiDB-lite"/>
    </source>
</evidence>
<evidence type="ECO:0000313" key="3">
    <source>
        <dbReference type="Proteomes" id="UP000198242"/>
    </source>
</evidence>
<proteinExistence type="predicted"/>
<feature type="region of interest" description="Disordered" evidence="1">
    <location>
        <begin position="1"/>
        <end position="146"/>
    </location>
</feature>
<dbReference type="RefSeq" id="WP_089008566.1">
    <property type="nucleotide sequence ID" value="NZ_LT607411.1"/>
</dbReference>
<evidence type="ECO:0000313" key="2">
    <source>
        <dbReference type="EMBL" id="SCF28839.1"/>
    </source>
</evidence>
<dbReference type="EMBL" id="LT607411">
    <property type="protein sequence ID" value="SCF28839.1"/>
    <property type="molecule type" value="Genomic_DNA"/>
</dbReference>
<accession>A0A1C4Z755</accession>
<name>A0A1C4Z755_MICVI</name>
<sequence length="146" mass="14530">MSSKDRPGKGEGRGPEAVAPWGTTDGFDADPPWGAGEDAPMDEGSEEPAVPEGRRGERRAAGAAGGGAAGRPERRAAGAAGGGPAAGRHGFGSVEPTRTPEAGPGAPPDPAPSARTFPDDSAEGDLPDNALEEATGMHPEGVNWRG</sequence>
<dbReference type="Proteomes" id="UP000198242">
    <property type="component" value="Chromosome I"/>
</dbReference>
<organism evidence="2 3">
    <name type="scientific">Micromonospora viridifaciens</name>
    <dbReference type="NCBI Taxonomy" id="1881"/>
    <lineage>
        <taxon>Bacteria</taxon>
        <taxon>Bacillati</taxon>
        <taxon>Actinomycetota</taxon>
        <taxon>Actinomycetes</taxon>
        <taxon>Micromonosporales</taxon>
        <taxon>Micromonosporaceae</taxon>
        <taxon>Micromonospora</taxon>
    </lineage>
</organism>
<reference evidence="3" key="1">
    <citation type="submission" date="2016-06" db="EMBL/GenBank/DDBJ databases">
        <authorList>
            <person name="Varghese N."/>
            <person name="Submissions Spin"/>
        </authorList>
    </citation>
    <scope>NUCLEOTIDE SEQUENCE [LARGE SCALE GENOMIC DNA]</scope>
    <source>
        <strain evidence="3">DSM 43909</strain>
    </source>
</reference>
<dbReference type="OrthoDB" id="3401056at2"/>
<gene>
    <name evidence="2" type="ORF">GA0074695_5190</name>
</gene>
<dbReference type="AlphaFoldDB" id="A0A1C4Z755"/>
<feature type="compositionally biased region" description="Basic and acidic residues" evidence="1">
    <location>
        <begin position="1"/>
        <end position="14"/>
    </location>
</feature>
<protein>
    <submittedName>
        <fullName evidence="2">Uncharacterized protein</fullName>
    </submittedName>
</protein>